<dbReference type="InterPro" id="IPR053149">
    <property type="entry name" value="TPK"/>
</dbReference>
<dbReference type="EC" id="2.7.6.2" evidence="5"/>
<dbReference type="InterPro" id="IPR006282">
    <property type="entry name" value="Thi_PPkinase"/>
</dbReference>
<evidence type="ECO:0000256" key="5">
    <source>
        <dbReference type="NCBIfam" id="TIGR01378"/>
    </source>
</evidence>
<reference evidence="7 8" key="1">
    <citation type="submission" date="2018-04" db="EMBL/GenBank/DDBJ databases">
        <title>Genomic Encyclopedia of Type Strains, Phase IV (KMG-IV): sequencing the most valuable type-strain genomes for metagenomic binning, comparative biology and taxonomic classification.</title>
        <authorList>
            <person name="Goeker M."/>
        </authorList>
    </citation>
    <scope>NUCLEOTIDE SEQUENCE [LARGE SCALE GENOMIC DNA]</scope>
    <source>
        <strain evidence="7 8">DSM 20705</strain>
    </source>
</reference>
<dbReference type="GO" id="GO:0005524">
    <property type="term" value="F:ATP binding"/>
    <property type="evidence" value="ECO:0007669"/>
    <property type="project" value="UniProtKB-KW"/>
</dbReference>
<dbReference type="InterPro" id="IPR007371">
    <property type="entry name" value="TPK_catalytic"/>
</dbReference>
<dbReference type="Pfam" id="PF04263">
    <property type="entry name" value="TPK_catalytic"/>
    <property type="match status" value="1"/>
</dbReference>
<dbReference type="InterPro" id="IPR007373">
    <property type="entry name" value="Thiamin_PyroPKinase_B1-bd"/>
</dbReference>
<gene>
    <name evidence="7" type="ORF">C7381_104101</name>
</gene>
<dbReference type="NCBIfam" id="TIGR01378">
    <property type="entry name" value="thi_PPkinase"/>
    <property type="match status" value="1"/>
</dbReference>
<dbReference type="SMART" id="SM00983">
    <property type="entry name" value="TPK_B1_binding"/>
    <property type="match status" value="1"/>
</dbReference>
<evidence type="ECO:0000313" key="8">
    <source>
        <dbReference type="Proteomes" id="UP000245793"/>
    </source>
</evidence>
<keyword evidence="1" id="KW-0808">Transferase</keyword>
<evidence type="ECO:0000256" key="2">
    <source>
        <dbReference type="ARBA" id="ARBA00022741"/>
    </source>
</evidence>
<dbReference type="Proteomes" id="UP000245793">
    <property type="component" value="Unassembled WGS sequence"/>
</dbReference>
<protein>
    <recommendedName>
        <fullName evidence="5">Thiamine diphosphokinase</fullName>
        <ecNumber evidence="5">2.7.6.2</ecNumber>
    </recommendedName>
</protein>
<keyword evidence="3 7" id="KW-0418">Kinase</keyword>
<feature type="domain" description="Thiamin pyrophosphokinase thiamin-binding" evidence="6">
    <location>
        <begin position="138"/>
        <end position="202"/>
    </location>
</feature>
<organism evidence="7 8">
    <name type="scientific">Ezakiella coagulans</name>
    <dbReference type="NCBI Taxonomy" id="46507"/>
    <lineage>
        <taxon>Bacteria</taxon>
        <taxon>Bacillati</taxon>
        <taxon>Bacillota</taxon>
        <taxon>Tissierellia</taxon>
        <taxon>Ezakiella</taxon>
    </lineage>
</organism>
<keyword evidence="2" id="KW-0547">Nucleotide-binding</keyword>
<dbReference type="EMBL" id="QEKV01000004">
    <property type="protein sequence ID" value="PVY94595.1"/>
    <property type="molecule type" value="Genomic_DNA"/>
</dbReference>
<dbReference type="GO" id="GO:0004788">
    <property type="term" value="F:thiamine diphosphokinase activity"/>
    <property type="evidence" value="ECO:0007669"/>
    <property type="project" value="UniProtKB-UniRule"/>
</dbReference>
<comment type="caution">
    <text evidence="7">The sequence shown here is derived from an EMBL/GenBank/DDBJ whole genome shotgun (WGS) entry which is preliminary data.</text>
</comment>
<evidence type="ECO:0000259" key="6">
    <source>
        <dbReference type="SMART" id="SM00983"/>
    </source>
</evidence>
<keyword evidence="4" id="KW-0067">ATP-binding</keyword>
<dbReference type="PANTHER" id="PTHR41299">
    <property type="entry name" value="THIAMINE PYROPHOSPHOKINASE"/>
    <property type="match status" value="1"/>
</dbReference>
<dbReference type="GO" id="GO:0009229">
    <property type="term" value="P:thiamine diphosphate biosynthetic process"/>
    <property type="evidence" value="ECO:0007669"/>
    <property type="project" value="InterPro"/>
</dbReference>
<dbReference type="PANTHER" id="PTHR41299:SF1">
    <property type="entry name" value="THIAMINE PYROPHOSPHOKINASE"/>
    <property type="match status" value="1"/>
</dbReference>
<dbReference type="SUPFAM" id="SSF63862">
    <property type="entry name" value="Thiamin pyrophosphokinase, substrate-binding domain"/>
    <property type="match status" value="1"/>
</dbReference>
<evidence type="ECO:0000313" key="7">
    <source>
        <dbReference type="EMBL" id="PVY94595.1"/>
    </source>
</evidence>
<dbReference type="InterPro" id="IPR036371">
    <property type="entry name" value="TPK_B1-bd_sf"/>
</dbReference>
<dbReference type="Gene3D" id="3.40.50.10240">
    <property type="entry name" value="Thiamin pyrophosphokinase, catalytic domain"/>
    <property type="match status" value="1"/>
</dbReference>
<evidence type="ECO:0000256" key="1">
    <source>
        <dbReference type="ARBA" id="ARBA00022679"/>
    </source>
</evidence>
<keyword evidence="8" id="KW-1185">Reference proteome</keyword>
<dbReference type="Pfam" id="PF04265">
    <property type="entry name" value="TPK_B1_binding"/>
    <property type="match status" value="1"/>
</dbReference>
<dbReference type="InterPro" id="IPR036759">
    <property type="entry name" value="TPK_catalytic_sf"/>
</dbReference>
<accession>A0A2U1E3X0</accession>
<dbReference type="SUPFAM" id="SSF63999">
    <property type="entry name" value="Thiamin pyrophosphokinase, catalytic domain"/>
    <property type="match status" value="1"/>
</dbReference>
<sequence length="214" mass="24376">MANKALVVGASGFSKKYIKKIIADYDFVIACDKGAEAFYGTDMEFDLCIGDFDSLDKNVREYFKSKDTIKYPVEKDFSDLELAINYLIEKDFQRIDFTGVLGGRLSHELFNLGLFLKIKKEGRRVSIREAATRCDFLSNNEVLNIPKGLEVSVVPFYDDDTTISMKGFRWNLKDKKINRGSTLTLSNYTVEEGYIMVKGNPVMVVIEPIEKKIQ</sequence>
<evidence type="ECO:0000256" key="3">
    <source>
        <dbReference type="ARBA" id="ARBA00022777"/>
    </source>
</evidence>
<evidence type="ECO:0000256" key="4">
    <source>
        <dbReference type="ARBA" id="ARBA00022840"/>
    </source>
</evidence>
<proteinExistence type="predicted"/>
<dbReference type="GO" id="GO:0006772">
    <property type="term" value="P:thiamine metabolic process"/>
    <property type="evidence" value="ECO:0007669"/>
    <property type="project" value="UniProtKB-UniRule"/>
</dbReference>
<dbReference type="AlphaFoldDB" id="A0A2U1E3X0"/>
<name>A0A2U1E3X0_9FIRM</name>
<dbReference type="RefSeq" id="WP_116480024.1">
    <property type="nucleotide sequence ID" value="NZ_QEKV01000004.1"/>
</dbReference>
<dbReference type="GO" id="GO:0030975">
    <property type="term" value="F:thiamine binding"/>
    <property type="evidence" value="ECO:0007669"/>
    <property type="project" value="InterPro"/>
</dbReference>
<dbReference type="GO" id="GO:0016301">
    <property type="term" value="F:kinase activity"/>
    <property type="evidence" value="ECO:0007669"/>
    <property type="project" value="UniProtKB-KW"/>
</dbReference>
<dbReference type="CDD" id="cd07995">
    <property type="entry name" value="TPK"/>
    <property type="match status" value="1"/>
</dbReference>